<dbReference type="OrthoDB" id="5241664at2"/>
<sequence>MDEADEPAGTAAVDDDAPAGLPETSLTRLPRAAVLAAADSRLHAGLLGDYLDVLASAADSGRRLTRAELEAFRDLGQAAAESGASLRALVDLYLSATWRVWPSLPAVRAADRAARELTRASSEPVAPRQLADALRSAGESVGAVSRTRAAASAVLRASDDAVAAVCEGYEAARTARARSEEALRRELVDDLLTGTSAVSQLLERAGAFGLRLEAPHTVLVVAGNRRFLDGRALTRAAETILREHSLTDPLVATRDGLLVCVVPEQGDLARGPQPPVRGRAPAGRSAAGVDAAGGVAAAGQARGAAPGPPGSPGSPGPSGSPGARARPAAAAGSRPPGRRRADESGAADAGFSPLPAFAPTPEAPAAMAALTRRLRAEPGLLWRVGVGRARSGVAGVRIGFEEARGAAELAGRLGLEGAVVHTDDLLIYKVLLRDREALAELVEAVLSPLRAARGGAGPLIDTLDAYFTTGAVALAAARRLHLSVRALTYRLDRIHALTRHDPTSPTDRYVLQTAVLGARLIGWNPAGG</sequence>
<comment type="similarity">
    <text evidence="1">Belongs to the CdaR family.</text>
</comment>
<feature type="domain" description="PucR C-terminal helix-turn-helix" evidence="3">
    <location>
        <begin position="459"/>
        <end position="515"/>
    </location>
</feature>
<organism evidence="5 6">
    <name type="scientific">Frankia alni (strain DSM 45986 / CECT 9034 / ACN14a)</name>
    <dbReference type="NCBI Taxonomy" id="326424"/>
    <lineage>
        <taxon>Bacteria</taxon>
        <taxon>Bacillati</taxon>
        <taxon>Actinomycetota</taxon>
        <taxon>Actinomycetes</taxon>
        <taxon>Frankiales</taxon>
        <taxon>Frankiaceae</taxon>
        <taxon>Frankia</taxon>
    </lineage>
</organism>
<dbReference type="KEGG" id="fal:FRAAL4606"/>
<protein>
    <recommendedName>
        <fullName evidence="7">PucR C-terminal helix-turn-helix domain-containing protein</fullName>
    </recommendedName>
</protein>
<dbReference type="PANTHER" id="PTHR33744:SF1">
    <property type="entry name" value="DNA-BINDING TRANSCRIPTIONAL ACTIVATOR ADER"/>
    <property type="match status" value="1"/>
</dbReference>
<feature type="compositionally biased region" description="Low complexity" evidence="2">
    <location>
        <begin position="320"/>
        <end position="335"/>
    </location>
</feature>
<accession>Q0RGY7</accession>
<reference evidence="5 6" key="1">
    <citation type="journal article" date="2007" name="Genome Res.">
        <title>Genome characteristics of facultatively symbiotic Frankia sp. strains reflect host range and host plant biogeography.</title>
        <authorList>
            <person name="Normand P."/>
            <person name="Lapierre P."/>
            <person name="Tisa L.S."/>
            <person name="Gogarten J.P."/>
            <person name="Alloisio N."/>
            <person name="Bagnarol E."/>
            <person name="Bassi C.A."/>
            <person name="Berry A.M."/>
            <person name="Bickhart D.M."/>
            <person name="Choisne N."/>
            <person name="Couloux A."/>
            <person name="Cournoyer B."/>
            <person name="Cruveiller S."/>
            <person name="Daubin V."/>
            <person name="Demange N."/>
            <person name="Francino M.P."/>
            <person name="Goltsman E."/>
            <person name="Huang Y."/>
            <person name="Kopp O.R."/>
            <person name="Labarre L."/>
            <person name="Lapidus A."/>
            <person name="Lavire C."/>
            <person name="Marechal J."/>
            <person name="Martinez M."/>
            <person name="Mastronunzio J.E."/>
            <person name="Mullin B.C."/>
            <person name="Niemann J."/>
            <person name="Pujic P."/>
            <person name="Rawnsley T."/>
            <person name="Rouy Z."/>
            <person name="Schenowitz C."/>
            <person name="Sellstedt A."/>
            <person name="Tavares F."/>
            <person name="Tomkins J.P."/>
            <person name="Vallenet D."/>
            <person name="Valverde C."/>
            <person name="Wall L.G."/>
            <person name="Wang Y."/>
            <person name="Medigue C."/>
            <person name="Benson D.R."/>
        </authorList>
    </citation>
    <scope>NUCLEOTIDE SEQUENCE [LARGE SCALE GENOMIC DNA]</scope>
    <source>
        <strain evidence="6">DSM 45986 / CECT 9034 / ACN14a</strain>
    </source>
</reference>
<dbReference type="EMBL" id="CT573213">
    <property type="protein sequence ID" value="CAJ63248.1"/>
    <property type="molecule type" value="Genomic_DNA"/>
</dbReference>
<evidence type="ECO:0000313" key="6">
    <source>
        <dbReference type="Proteomes" id="UP000000657"/>
    </source>
</evidence>
<dbReference type="STRING" id="326424.FRAAL4606"/>
<evidence type="ECO:0000256" key="2">
    <source>
        <dbReference type="SAM" id="MobiDB-lite"/>
    </source>
</evidence>
<feature type="region of interest" description="Disordered" evidence="2">
    <location>
        <begin position="1"/>
        <end position="23"/>
    </location>
</feature>
<dbReference type="InterPro" id="IPR041522">
    <property type="entry name" value="CdaR_GGDEF"/>
</dbReference>
<gene>
    <name evidence="5" type="ordered locus">FRAAL4606</name>
</gene>
<keyword evidence="6" id="KW-1185">Reference proteome</keyword>
<dbReference type="AlphaFoldDB" id="Q0RGY7"/>
<feature type="compositionally biased region" description="Low complexity" evidence="2">
    <location>
        <begin position="276"/>
        <end position="305"/>
    </location>
</feature>
<evidence type="ECO:0000256" key="1">
    <source>
        <dbReference type="ARBA" id="ARBA00006754"/>
    </source>
</evidence>
<dbReference type="InterPro" id="IPR051448">
    <property type="entry name" value="CdaR-like_regulators"/>
</dbReference>
<dbReference type="Pfam" id="PF13556">
    <property type="entry name" value="HTH_30"/>
    <property type="match status" value="1"/>
</dbReference>
<evidence type="ECO:0000259" key="3">
    <source>
        <dbReference type="Pfam" id="PF13556"/>
    </source>
</evidence>
<name>Q0RGY7_FRAAA</name>
<dbReference type="PANTHER" id="PTHR33744">
    <property type="entry name" value="CARBOHYDRATE DIACID REGULATOR"/>
    <property type="match status" value="1"/>
</dbReference>
<feature type="compositionally biased region" description="Pro residues" evidence="2">
    <location>
        <begin position="306"/>
        <end position="315"/>
    </location>
</feature>
<dbReference type="RefSeq" id="WP_011605723.1">
    <property type="nucleotide sequence ID" value="NC_008278.1"/>
</dbReference>
<dbReference type="Gene3D" id="1.10.10.2840">
    <property type="entry name" value="PucR C-terminal helix-turn-helix domain"/>
    <property type="match status" value="1"/>
</dbReference>
<dbReference type="eggNOG" id="COG2508">
    <property type="taxonomic scope" value="Bacteria"/>
</dbReference>
<feature type="region of interest" description="Disordered" evidence="2">
    <location>
        <begin position="266"/>
        <end position="360"/>
    </location>
</feature>
<evidence type="ECO:0000313" key="5">
    <source>
        <dbReference type="EMBL" id="CAJ63248.1"/>
    </source>
</evidence>
<proteinExistence type="inferred from homology"/>
<dbReference type="InterPro" id="IPR042070">
    <property type="entry name" value="PucR_C-HTH_sf"/>
</dbReference>
<dbReference type="Proteomes" id="UP000000657">
    <property type="component" value="Chromosome"/>
</dbReference>
<feature type="domain" description="CdaR GGDEF-like" evidence="4">
    <location>
        <begin position="194"/>
        <end position="268"/>
    </location>
</feature>
<dbReference type="InterPro" id="IPR025736">
    <property type="entry name" value="PucR_C-HTH_dom"/>
</dbReference>
<evidence type="ECO:0000259" key="4">
    <source>
        <dbReference type="Pfam" id="PF17853"/>
    </source>
</evidence>
<dbReference type="HOGENOM" id="CLU_039160_0_0_11"/>
<dbReference type="Pfam" id="PF17853">
    <property type="entry name" value="GGDEF_2"/>
    <property type="match status" value="1"/>
</dbReference>
<evidence type="ECO:0008006" key="7">
    <source>
        <dbReference type="Google" id="ProtNLM"/>
    </source>
</evidence>